<feature type="region of interest" description="Disordered" evidence="4">
    <location>
        <begin position="470"/>
        <end position="504"/>
    </location>
</feature>
<evidence type="ECO:0000256" key="3">
    <source>
        <dbReference type="ARBA" id="ARBA00023242"/>
    </source>
</evidence>
<dbReference type="GO" id="GO:0003682">
    <property type="term" value="F:chromatin binding"/>
    <property type="evidence" value="ECO:0007669"/>
    <property type="project" value="TreeGrafter"/>
</dbReference>
<evidence type="ECO:0000256" key="2">
    <source>
        <dbReference type="ARBA" id="ARBA00009870"/>
    </source>
</evidence>
<sequence length="639" mass="71935">MFYNNDILSRRKTGLGIVWLAATLGDRSIIRRLTRRDILSVNISRTCASVLRPTEPLALRLSSQLMYGVVKLYGHQMEILYQDTANVQSDVRRYAASTVMGTREIDMRKAVKANVEAITLPLDLTFFALDFDELASRVEFRWSVEPPEERRAWVEGLEDGFRTPTPVRFIEEEERITLPRRALEEEELGLPRGYGEEGEEMAPMLGEGYEEEEGFEGLDLGLEPPRLEPITPGALEGLQLRGIGDDTTATGPLVEWPELEERLAEEAARMELGPVIEGVPTVTPARRPRQEEEEAALLARPAQRPRAIPLPYEDRETELSEDQLRTARADYPDRMASEREAIQRRRQARAADATVRRMLLGPPQDLSLNPLLSDMWEMTVGLHLLSQRARFRAMRTEAGVAPLAEAPPTPPPPTPIEEEEAEVGVARAATAEAELELPTALRGARESLPWNVFMEHRRRSSMMPSISYERPTFERETTPLRPREVSVETPTGLRRLPSPLLPPAPATPSTIAPLEEFYQPPLAETPSVERFRLGLPTAPRLEEQGLVVEEERSPTPPAQIFQEEMEEETRNFLEYARAVRDELEDPTFLFFSDLAPVASSTPAVAAQAFYHTLALASKGRIKVNQQEAYQQIRITLVAS</sequence>
<comment type="similarity">
    <text evidence="2">Belongs to the rad21 family.</text>
</comment>
<dbReference type="InterPro" id="IPR039781">
    <property type="entry name" value="Rad21/Rec8-like"/>
</dbReference>
<gene>
    <name evidence="7" type="ORF">UTRI_00221_B</name>
</gene>
<feature type="compositionally biased region" description="Low complexity" evidence="4">
    <location>
        <begin position="296"/>
        <end position="308"/>
    </location>
</feature>
<dbReference type="GO" id="GO:0008278">
    <property type="term" value="C:cohesin complex"/>
    <property type="evidence" value="ECO:0007669"/>
    <property type="project" value="InterPro"/>
</dbReference>
<keyword evidence="8" id="KW-1185">Reference proteome</keyword>
<dbReference type="InterPro" id="IPR006909">
    <property type="entry name" value="Rad21/Rec8_C_eu"/>
</dbReference>
<evidence type="ECO:0000259" key="5">
    <source>
        <dbReference type="Pfam" id="PF04824"/>
    </source>
</evidence>
<organism evidence="7 8">
    <name type="scientific">Ustilago trichophora</name>
    <dbReference type="NCBI Taxonomy" id="86804"/>
    <lineage>
        <taxon>Eukaryota</taxon>
        <taxon>Fungi</taxon>
        <taxon>Dikarya</taxon>
        <taxon>Basidiomycota</taxon>
        <taxon>Ustilaginomycotina</taxon>
        <taxon>Ustilaginomycetes</taxon>
        <taxon>Ustilaginales</taxon>
        <taxon>Ustilaginaceae</taxon>
        <taxon>Ustilago</taxon>
    </lineage>
</organism>
<dbReference type="Pfam" id="PF04824">
    <property type="entry name" value="Rad21_Rec8"/>
    <property type="match status" value="1"/>
</dbReference>
<dbReference type="InterPro" id="IPR023093">
    <property type="entry name" value="ScpA-like_C"/>
</dbReference>
<comment type="subcellular location">
    <subcellularLocation>
        <location evidence="1">Nucleus</location>
    </subcellularLocation>
</comment>
<evidence type="ECO:0000259" key="6">
    <source>
        <dbReference type="Pfam" id="PF04825"/>
    </source>
</evidence>
<evidence type="ECO:0000256" key="4">
    <source>
        <dbReference type="SAM" id="MobiDB-lite"/>
    </source>
</evidence>
<protein>
    <submittedName>
        <fullName evidence="7">Related to meiotic recombination protein rec8</fullName>
    </submittedName>
</protein>
<dbReference type="PANTHER" id="PTHR12585:SF72">
    <property type="entry name" value="MEIOTIC RECOMBINATION PROTEIN REC8"/>
    <property type="match status" value="1"/>
</dbReference>
<dbReference type="EMBL" id="OOIN01000001">
    <property type="protein sequence ID" value="SPO19826.1"/>
    <property type="molecule type" value="Genomic_DNA"/>
</dbReference>
<dbReference type="AlphaFoldDB" id="A0A5C3DRH9"/>
<dbReference type="PANTHER" id="PTHR12585">
    <property type="entry name" value="SCC1 / RAD21 FAMILY MEMBER"/>
    <property type="match status" value="1"/>
</dbReference>
<dbReference type="GO" id="GO:0007062">
    <property type="term" value="P:sister chromatid cohesion"/>
    <property type="evidence" value="ECO:0007669"/>
    <property type="project" value="InterPro"/>
</dbReference>
<dbReference type="Proteomes" id="UP000324022">
    <property type="component" value="Unassembled WGS sequence"/>
</dbReference>
<feature type="domain" description="Rad21/Rec8-like protein N-terminal" evidence="6">
    <location>
        <begin position="1"/>
        <end position="112"/>
    </location>
</feature>
<evidence type="ECO:0000313" key="8">
    <source>
        <dbReference type="Proteomes" id="UP000324022"/>
    </source>
</evidence>
<feature type="compositionally biased region" description="Basic and acidic residues" evidence="4">
    <location>
        <begin position="471"/>
        <end position="486"/>
    </location>
</feature>
<feature type="domain" description="Rad21/Rec8-like protein C-terminal eukaryotic" evidence="5">
    <location>
        <begin position="596"/>
        <end position="637"/>
    </location>
</feature>
<dbReference type="SUPFAM" id="SSF46785">
    <property type="entry name" value="Winged helix' DNA-binding domain"/>
    <property type="match status" value="1"/>
</dbReference>
<name>A0A5C3DRH9_9BASI</name>
<feature type="region of interest" description="Disordered" evidence="4">
    <location>
        <begin position="280"/>
        <end position="308"/>
    </location>
</feature>
<evidence type="ECO:0000313" key="7">
    <source>
        <dbReference type="EMBL" id="SPO19826.1"/>
    </source>
</evidence>
<keyword evidence="3" id="KW-0539">Nucleus</keyword>
<dbReference type="Gene3D" id="1.10.10.580">
    <property type="entry name" value="Structural maintenance of chromosome 1. Chain E"/>
    <property type="match status" value="1"/>
</dbReference>
<reference evidence="7 8" key="1">
    <citation type="submission" date="2018-03" db="EMBL/GenBank/DDBJ databases">
        <authorList>
            <person name="Guldener U."/>
        </authorList>
    </citation>
    <scope>NUCLEOTIDE SEQUENCE [LARGE SCALE GENOMIC DNA]</scope>
    <source>
        <strain evidence="7 8">NBRC100155</strain>
    </source>
</reference>
<accession>A0A5C3DRH9</accession>
<proteinExistence type="inferred from homology"/>
<dbReference type="GO" id="GO:0005634">
    <property type="term" value="C:nucleus"/>
    <property type="evidence" value="ECO:0007669"/>
    <property type="project" value="UniProtKB-SubCell"/>
</dbReference>
<dbReference type="InterPro" id="IPR036390">
    <property type="entry name" value="WH_DNA-bd_sf"/>
</dbReference>
<feature type="compositionally biased region" description="Low complexity" evidence="4">
    <location>
        <begin position="489"/>
        <end position="498"/>
    </location>
</feature>
<dbReference type="OrthoDB" id="10071381at2759"/>
<evidence type="ECO:0000256" key="1">
    <source>
        <dbReference type="ARBA" id="ARBA00004123"/>
    </source>
</evidence>
<dbReference type="InterPro" id="IPR006910">
    <property type="entry name" value="Rad21_Rec8_N"/>
</dbReference>
<dbReference type="Pfam" id="PF04825">
    <property type="entry name" value="Rad21_Rec8_N"/>
    <property type="match status" value="1"/>
</dbReference>